<organism evidence="2">
    <name type="scientific">Siphoviridae sp. ctzyE57</name>
    <dbReference type="NCBI Taxonomy" id="2827982"/>
    <lineage>
        <taxon>Viruses</taxon>
        <taxon>Duplodnaviria</taxon>
        <taxon>Heunggongvirae</taxon>
        <taxon>Uroviricota</taxon>
        <taxon>Caudoviricetes</taxon>
    </lineage>
</organism>
<proteinExistence type="predicted"/>
<evidence type="ECO:0000256" key="1">
    <source>
        <dbReference type="SAM" id="MobiDB-lite"/>
    </source>
</evidence>
<sequence length="84" mass="9990">MADSVWRNCPNGRKTPRQHCQRREPGCHGRCADYQTFRAECDRHIALHHEDMEARTMTVTRRIALNRHLYRSKDDARNKGRSEQ</sequence>
<name>A0A8S5SGC9_9CAUD</name>
<feature type="region of interest" description="Disordered" evidence="1">
    <location>
        <begin position="1"/>
        <end position="22"/>
    </location>
</feature>
<dbReference type="EMBL" id="BK032592">
    <property type="protein sequence ID" value="DAF50108.1"/>
    <property type="molecule type" value="Genomic_DNA"/>
</dbReference>
<reference evidence="2" key="1">
    <citation type="journal article" date="2021" name="Proc. Natl. Acad. Sci. U.S.A.">
        <title>A Catalog of Tens of Thousands of Viruses from Human Metagenomes Reveals Hidden Associations with Chronic Diseases.</title>
        <authorList>
            <person name="Tisza M.J."/>
            <person name="Buck C.B."/>
        </authorList>
    </citation>
    <scope>NUCLEOTIDE SEQUENCE</scope>
    <source>
        <strain evidence="2">CtzyE57</strain>
    </source>
</reference>
<accession>A0A8S5SGC9</accession>
<evidence type="ECO:0000313" key="2">
    <source>
        <dbReference type="EMBL" id="DAF50108.1"/>
    </source>
</evidence>
<protein>
    <submittedName>
        <fullName evidence="2">Uncharacterized protein</fullName>
    </submittedName>
</protein>